<protein>
    <submittedName>
        <fullName evidence="4">Unannotated protein</fullName>
    </submittedName>
</protein>
<dbReference type="SUPFAM" id="SSF55729">
    <property type="entry name" value="Acyl-CoA N-acyltransferases (Nat)"/>
    <property type="match status" value="1"/>
</dbReference>
<keyword evidence="2" id="KW-0012">Acyltransferase</keyword>
<gene>
    <name evidence="4" type="ORF">UFOPK2158_00732</name>
</gene>
<dbReference type="InterPro" id="IPR010167">
    <property type="entry name" value="NH2A_AcTrfase"/>
</dbReference>
<dbReference type="GO" id="GO:0004042">
    <property type="term" value="F:L-glutamate N-acetyltransferase activity"/>
    <property type="evidence" value="ECO:0007669"/>
    <property type="project" value="InterPro"/>
</dbReference>
<dbReference type="InterPro" id="IPR016181">
    <property type="entry name" value="Acyl_CoA_acyltransferase"/>
</dbReference>
<dbReference type="Pfam" id="PF00583">
    <property type="entry name" value="Acetyltransf_1"/>
    <property type="match status" value="1"/>
</dbReference>
<sequence>MSWDVRPARTTDIRAISALVTPLVEQRVLLGKDLVVLFESVQEFVVAVGAEDEVIGCGALHVFWEDLGEIRTLTVAPEFQHRGIGRALLGALEAKARELGLRRLFCLSFEEIFFERNGFAHHDDTLVDAVVYGELVRSPDEGIAEFLDLARVKPNTLGNARLVKTL</sequence>
<proteinExistence type="predicted"/>
<name>A0A6J6K040_9ZZZZ</name>
<dbReference type="Gene3D" id="3.40.630.30">
    <property type="match status" value="1"/>
</dbReference>
<dbReference type="GO" id="GO:0005737">
    <property type="term" value="C:cytoplasm"/>
    <property type="evidence" value="ECO:0007669"/>
    <property type="project" value="InterPro"/>
</dbReference>
<reference evidence="4" key="1">
    <citation type="submission" date="2020-05" db="EMBL/GenBank/DDBJ databases">
        <authorList>
            <person name="Chiriac C."/>
            <person name="Salcher M."/>
            <person name="Ghai R."/>
            <person name="Kavagutti S V."/>
        </authorList>
    </citation>
    <scope>NUCLEOTIDE SEQUENCE</scope>
</reference>
<dbReference type="PROSITE" id="PS51186">
    <property type="entry name" value="GNAT"/>
    <property type="match status" value="1"/>
</dbReference>
<dbReference type="InterPro" id="IPR000182">
    <property type="entry name" value="GNAT_dom"/>
</dbReference>
<evidence type="ECO:0000259" key="3">
    <source>
        <dbReference type="PROSITE" id="PS51186"/>
    </source>
</evidence>
<evidence type="ECO:0000256" key="2">
    <source>
        <dbReference type="ARBA" id="ARBA00023315"/>
    </source>
</evidence>
<evidence type="ECO:0000256" key="1">
    <source>
        <dbReference type="ARBA" id="ARBA00022679"/>
    </source>
</evidence>
<keyword evidence="1" id="KW-0808">Transferase</keyword>
<dbReference type="PANTHER" id="PTHR30602:SF12">
    <property type="entry name" value="AMINO-ACID ACETYLTRANSFERASE NAGS1, CHLOROPLASTIC-RELATED"/>
    <property type="match status" value="1"/>
</dbReference>
<accession>A0A6J6K040</accession>
<organism evidence="4">
    <name type="scientific">freshwater metagenome</name>
    <dbReference type="NCBI Taxonomy" id="449393"/>
    <lineage>
        <taxon>unclassified sequences</taxon>
        <taxon>metagenomes</taxon>
        <taxon>ecological metagenomes</taxon>
    </lineage>
</organism>
<feature type="domain" description="N-acetyltransferase" evidence="3">
    <location>
        <begin position="3"/>
        <end position="137"/>
    </location>
</feature>
<dbReference type="CDD" id="cd04301">
    <property type="entry name" value="NAT_SF"/>
    <property type="match status" value="1"/>
</dbReference>
<dbReference type="GO" id="GO:0006526">
    <property type="term" value="P:L-arginine biosynthetic process"/>
    <property type="evidence" value="ECO:0007669"/>
    <property type="project" value="InterPro"/>
</dbReference>
<dbReference type="NCBIfam" id="NF005921">
    <property type="entry name" value="PRK07922.1"/>
    <property type="match status" value="1"/>
</dbReference>
<dbReference type="PANTHER" id="PTHR30602">
    <property type="entry name" value="AMINO-ACID ACETYLTRANSFERASE"/>
    <property type="match status" value="1"/>
</dbReference>
<evidence type="ECO:0000313" key="4">
    <source>
        <dbReference type="EMBL" id="CAB4642616.1"/>
    </source>
</evidence>
<dbReference type="EMBL" id="CAEZVY010000064">
    <property type="protein sequence ID" value="CAB4642616.1"/>
    <property type="molecule type" value="Genomic_DNA"/>
</dbReference>
<dbReference type="AlphaFoldDB" id="A0A6J6K040"/>